<evidence type="ECO:0000313" key="3">
    <source>
        <dbReference type="EMBL" id="PKU89479.1"/>
    </source>
</evidence>
<feature type="transmembrane region" description="Helical" evidence="2">
    <location>
        <begin position="181"/>
        <end position="205"/>
    </location>
</feature>
<gene>
    <name evidence="3" type="ORF">CQR46_1453</name>
</gene>
<feature type="transmembrane region" description="Helical" evidence="2">
    <location>
        <begin position="113"/>
        <end position="131"/>
    </location>
</feature>
<organism evidence="3 4">
    <name type="scientific">Bifidobacterium pseudolongum subsp. globosum</name>
    <dbReference type="NCBI Taxonomy" id="1690"/>
    <lineage>
        <taxon>Bacteria</taxon>
        <taxon>Bacillati</taxon>
        <taxon>Actinomycetota</taxon>
        <taxon>Actinomycetes</taxon>
        <taxon>Bifidobacteriales</taxon>
        <taxon>Bifidobacteriaceae</taxon>
        <taxon>Bifidobacterium</taxon>
    </lineage>
</organism>
<evidence type="ECO:0000256" key="2">
    <source>
        <dbReference type="SAM" id="Phobius"/>
    </source>
</evidence>
<dbReference type="Proteomes" id="UP000233730">
    <property type="component" value="Unassembled WGS sequence"/>
</dbReference>
<evidence type="ECO:0000313" key="4">
    <source>
        <dbReference type="Proteomes" id="UP000233730"/>
    </source>
</evidence>
<dbReference type="AlphaFoldDB" id="A0A2N3QFK8"/>
<feature type="transmembrane region" description="Helical" evidence="2">
    <location>
        <begin position="151"/>
        <end position="174"/>
    </location>
</feature>
<accession>A0A2N3QFK8</accession>
<comment type="caution">
    <text evidence="3">The sequence shown here is derived from an EMBL/GenBank/DDBJ whole genome shotgun (WGS) entry which is preliminary data.</text>
</comment>
<sequence length="287" mass="30917">MRTDPHATDAHHLRRHTGSNQTVATETTTGVTAESTTGAVTDMASPGAPRTAAVRVLAEETEARNEPRPAAAHPTTGAAMELNVVSKHPDATIPESDISLADIERKRAHPLRTLCYIVLVLAALILPYWAGRTVGSQHTAWVVERFGAIDPRAIALVSWSVTVFAVLSVVMLIIDRVKALWFTLFVVLLCVEQFIGGVAMLRFDFWHSTYVIYGDAARVANAADLGIIAAGLALAVFAVVWVGLLVAIKKDSPLNVLTHVWTSLILLLVFETIALLIVMFGGLLTVV</sequence>
<feature type="region of interest" description="Disordered" evidence="1">
    <location>
        <begin position="1"/>
        <end position="30"/>
    </location>
</feature>
<keyword evidence="2" id="KW-0472">Membrane</keyword>
<evidence type="ECO:0000256" key="1">
    <source>
        <dbReference type="SAM" id="MobiDB-lite"/>
    </source>
</evidence>
<keyword evidence="2" id="KW-0812">Transmembrane</keyword>
<protein>
    <submittedName>
        <fullName evidence="3">Teichoic acid transporter</fullName>
    </submittedName>
</protein>
<feature type="transmembrane region" description="Helical" evidence="2">
    <location>
        <begin position="225"/>
        <end position="248"/>
    </location>
</feature>
<reference evidence="3 4" key="1">
    <citation type="submission" date="2017-10" db="EMBL/GenBank/DDBJ databases">
        <title>Bifidobacterium genomics.</title>
        <authorList>
            <person name="Lugli G.A."/>
            <person name="Milani C."/>
            <person name="Mancabelli L."/>
        </authorList>
    </citation>
    <scope>NUCLEOTIDE SEQUENCE [LARGE SCALE GENOMIC DNA]</scope>
    <source>
        <strain evidence="3 4">1524B</strain>
    </source>
</reference>
<keyword evidence="2" id="KW-1133">Transmembrane helix</keyword>
<dbReference type="EMBL" id="PCGZ01000009">
    <property type="protein sequence ID" value="PKU89479.1"/>
    <property type="molecule type" value="Genomic_DNA"/>
</dbReference>
<feature type="compositionally biased region" description="Basic and acidic residues" evidence="1">
    <location>
        <begin position="1"/>
        <end position="11"/>
    </location>
</feature>
<proteinExistence type="predicted"/>
<name>A0A2N3QFK8_9BIFI</name>
<feature type="transmembrane region" description="Helical" evidence="2">
    <location>
        <begin position="260"/>
        <end position="284"/>
    </location>
</feature>